<gene>
    <name evidence="2" type="ORF">BHK69_15870</name>
</gene>
<evidence type="ECO:0000313" key="2">
    <source>
        <dbReference type="EMBL" id="AOO81731.1"/>
    </source>
</evidence>
<keyword evidence="1" id="KW-1133">Transmembrane helix</keyword>
<evidence type="ECO:0000256" key="1">
    <source>
        <dbReference type="SAM" id="Phobius"/>
    </source>
</evidence>
<keyword evidence="1" id="KW-0472">Membrane</keyword>
<dbReference type="OrthoDB" id="9994579at2"/>
<feature type="transmembrane region" description="Helical" evidence="1">
    <location>
        <begin position="46"/>
        <end position="64"/>
    </location>
</feature>
<feature type="transmembrane region" description="Helical" evidence="1">
    <location>
        <begin position="6"/>
        <end position="34"/>
    </location>
</feature>
<reference evidence="2 3" key="1">
    <citation type="journal article" date="2015" name="Antonie Van Leeuwenhoek">
        <title>Bosea vaviloviae sp. nov., a new species of slow-growing rhizobia isolated from nodules of the relict species Vavilovia formosa (Stev.) Fed.</title>
        <authorList>
            <person name="Safronova V.I."/>
            <person name="Kuznetsova I.G."/>
            <person name="Sazanova A.L."/>
            <person name="Kimeklis A.K."/>
            <person name="Belimov A.A."/>
            <person name="Andronov E.E."/>
            <person name="Pinaev A.G."/>
            <person name="Chizhevskaya E.P."/>
            <person name="Pukhaev A.R."/>
            <person name="Popov K.P."/>
            <person name="Willems A."/>
            <person name="Tikhonovich I.A."/>
        </authorList>
    </citation>
    <scope>NUCLEOTIDE SEQUENCE [LARGE SCALE GENOMIC DNA]</scope>
    <source>
        <strain evidence="2 3">Vaf18</strain>
    </source>
</reference>
<organism evidence="2 3">
    <name type="scientific">Bosea vaviloviae</name>
    <dbReference type="NCBI Taxonomy" id="1526658"/>
    <lineage>
        <taxon>Bacteria</taxon>
        <taxon>Pseudomonadati</taxon>
        <taxon>Pseudomonadota</taxon>
        <taxon>Alphaproteobacteria</taxon>
        <taxon>Hyphomicrobiales</taxon>
        <taxon>Boseaceae</taxon>
        <taxon>Bosea</taxon>
    </lineage>
</organism>
<dbReference type="EMBL" id="CP017147">
    <property type="protein sequence ID" value="AOO81731.1"/>
    <property type="molecule type" value="Genomic_DNA"/>
</dbReference>
<dbReference type="KEGG" id="bvv:BHK69_15870"/>
<dbReference type="Proteomes" id="UP000094969">
    <property type="component" value="Chromosome"/>
</dbReference>
<name>A0A1D7U2Y1_9HYPH</name>
<sequence>MSAITLLLPFGGALVGALGFYTDVAWVFWIGVALCGLNEFLNTASGVYRFPFIALSCVVVGILATSPWFVGAGLGLLAAGALDGASELFGRSR</sequence>
<keyword evidence="3" id="KW-1185">Reference proteome</keyword>
<dbReference type="RefSeq" id="WP_069690942.1">
    <property type="nucleotide sequence ID" value="NZ_CP017147.1"/>
</dbReference>
<protein>
    <submittedName>
        <fullName evidence="2">Uncharacterized protein</fullName>
    </submittedName>
</protein>
<dbReference type="AlphaFoldDB" id="A0A1D7U2Y1"/>
<accession>A0A1D7U2Y1</accession>
<evidence type="ECO:0000313" key="3">
    <source>
        <dbReference type="Proteomes" id="UP000094969"/>
    </source>
</evidence>
<keyword evidence="1" id="KW-0812">Transmembrane</keyword>
<proteinExistence type="predicted"/>